<dbReference type="CDD" id="cd00170">
    <property type="entry name" value="SEC14"/>
    <property type="match status" value="1"/>
</dbReference>
<dbReference type="Pfam" id="PF03765">
    <property type="entry name" value="CRAL_TRIO_N"/>
    <property type="match status" value="1"/>
</dbReference>
<dbReference type="InterPro" id="IPR051064">
    <property type="entry name" value="SEC14/CRAL-TRIO_domain"/>
</dbReference>
<dbReference type="AlphaFoldDB" id="A0A9D4M8H0"/>
<dbReference type="Gene3D" id="2.60.120.680">
    <property type="entry name" value="GOLD domain"/>
    <property type="match status" value="1"/>
</dbReference>
<dbReference type="InterPro" id="IPR036598">
    <property type="entry name" value="GOLD_dom_sf"/>
</dbReference>
<feature type="region of interest" description="Disordered" evidence="1">
    <location>
        <begin position="698"/>
        <end position="720"/>
    </location>
</feature>
<dbReference type="InterPro" id="IPR036273">
    <property type="entry name" value="CRAL/TRIO_N_dom_sf"/>
</dbReference>
<comment type="caution">
    <text evidence="5">The sequence shown here is derived from an EMBL/GenBank/DDBJ whole genome shotgun (WGS) entry which is preliminary data.</text>
</comment>
<dbReference type="Gene3D" id="3.40.525.10">
    <property type="entry name" value="CRAL-TRIO lipid binding domain"/>
    <property type="match status" value="1"/>
</dbReference>
<reference evidence="5" key="1">
    <citation type="journal article" date="2019" name="bioRxiv">
        <title>The Genome of the Zebra Mussel, Dreissena polymorpha: A Resource for Invasive Species Research.</title>
        <authorList>
            <person name="McCartney M.A."/>
            <person name="Auch B."/>
            <person name="Kono T."/>
            <person name="Mallez S."/>
            <person name="Zhang Y."/>
            <person name="Obille A."/>
            <person name="Becker A."/>
            <person name="Abrahante J.E."/>
            <person name="Garbe J."/>
            <person name="Badalamenti J.P."/>
            <person name="Herman A."/>
            <person name="Mangelson H."/>
            <person name="Liachko I."/>
            <person name="Sullivan S."/>
            <person name="Sone E.D."/>
            <person name="Koren S."/>
            <person name="Silverstein K.A.T."/>
            <person name="Beckman K.B."/>
            <person name="Gohl D.M."/>
        </authorList>
    </citation>
    <scope>NUCLEOTIDE SEQUENCE</scope>
    <source>
        <strain evidence="5">Duluth1</strain>
        <tissue evidence="5">Whole animal</tissue>
    </source>
</reference>
<evidence type="ECO:0000259" key="2">
    <source>
        <dbReference type="PROSITE" id="PS50191"/>
    </source>
</evidence>
<dbReference type="PROSITE" id="PS50191">
    <property type="entry name" value="CRAL_TRIO"/>
    <property type="match status" value="1"/>
</dbReference>
<feature type="domain" description="GOLD" evidence="3">
    <location>
        <begin position="524"/>
        <end position="683"/>
    </location>
</feature>
<dbReference type="PROSITE" id="PS50904">
    <property type="entry name" value="PRELI_MSF1"/>
    <property type="match status" value="1"/>
</dbReference>
<dbReference type="InterPro" id="IPR001251">
    <property type="entry name" value="CRAL-TRIO_dom"/>
</dbReference>
<feature type="domain" description="PRELI/MSF1" evidence="4">
    <location>
        <begin position="3"/>
        <end position="175"/>
    </location>
</feature>
<evidence type="ECO:0000313" key="6">
    <source>
        <dbReference type="Proteomes" id="UP000828390"/>
    </source>
</evidence>
<dbReference type="InterPro" id="IPR036865">
    <property type="entry name" value="CRAL-TRIO_dom_sf"/>
</dbReference>
<accession>A0A9D4M8H0</accession>
<protein>
    <recommendedName>
        <fullName evidence="7">SEC14-like protein 1</fullName>
    </recommendedName>
</protein>
<dbReference type="SUPFAM" id="SSF101576">
    <property type="entry name" value="Supernatant protein factor (SPF), C-terminal domain"/>
    <property type="match status" value="1"/>
</dbReference>
<feature type="region of interest" description="Disordered" evidence="1">
    <location>
        <begin position="199"/>
        <end position="229"/>
    </location>
</feature>
<dbReference type="InterPro" id="IPR006797">
    <property type="entry name" value="PRELI/MSF1_dom"/>
</dbReference>
<dbReference type="PROSITE" id="PS50866">
    <property type="entry name" value="GOLD"/>
    <property type="match status" value="1"/>
</dbReference>
<dbReference type="SUPFAM" id="SSF46938">
    <property type="entry name" value="CRAL/TRIO N-terminal domain"/>
    <property type="match status" value="1"/>
</dbReference>
<evidence type="ECO:0000256" key="1">
    <source>
        <dbReference type="SAM" id="MobiDB-lite"/>
    </source>
</evidence>
<dbReference type="InterPro" id="IPR009038">
    <property type="entry name" value="GOLD_dom"/>
</dbReference>
<dbReference type="PRINTS" id="PR00180">
    <property type="entry name" value="CRETINALDHBP"/>
</dbReference>
<evidence type="ECO:0000259" key="4">
    <source>
        <dbReference type="PROSITE" id="PS50904"/>
    </source>
</evidence>
<dbReference type="FunFam" id="3.40.525.10:FF:000006">
    <property type="entry name" value="SEC14-like lipid binding 1"/>
    <property type="match status" value="1"/>
</dbReference>
<dbReference type="GO" id="GO:0005737">
    <property type="term" value="C:cytoplasm"/>
    <property type="evidence" value="ECO:0007669"/>
    <property type="project" value="TreeGrafter"/>
</dbReference>
<organism evidence="5 6">
    <name type="scientific">Dreissena polymorpha</name>
    <name type="common">Zebra mussel</name>
    <name type="synonym">Mytilus polymorpha</name>
    <dbReference type="NCBI Taxonomy" id="45954"/>
    <lineage>
        <taxon>Eukaryota</taxon>
        <taxon>Metazoa</taxon>
        <taxon>Spiralia</taxon>
        <taxon>Lophotrochozoa</taxon>
        <taxon>Mollusca</taxon>
        <taxon>Bivalvia</taxon>
        <taxon>Autobranchia</taxon>
        <taxon>Heteroconchia</taxon>
        <taxon>Euheterodonta</taxon>
        <taxon>Imparidentia</taxon>
        <taxon>Neoheterodontei</taxon>
        <taxon>Myida</taxon>
        <taxon>Dreissenoidea</taxon>
        <taxon>Dreissenidae</taxon>
        <taxon>Dreissena</taxon>
    </lineage>
</organism>
<dbReference type="OrthoDB" id="30289at2759"/>
<feature type="compositionally biased region" description="Polar residues" evidence="1">
    <location>
        <begin position="203"/>
        <end position="229"/>
    </location>
</feature>
<gene>
    <name evidence="5" type="ORF">DPMN_035018</name>
</gene>
<evidence type="ECO:0008006" key="7">
    <source>
        <dbReference type="Google" id="ProtNLM"/>
    </source>
</evidence>
<dbReference type="SMART" id="SM00516">
    <property type="entry name" value="SEC14"/>
    <property type="match status" value="1"/>
</dbReference>
<dbReference type="EMBL" id="JAIWYP010000002">
    <property type="protein sequence ID" value="KAH3871803.1"/>
    <property type="molecule type" value="Genomic_DNA"/>
</dbReference>
<dbReference type="SMART" id="SM01100">
    <property type="entry name" value="CRAL_TRIO_N"/>
    <property type="match status" value="1"/>
</dbReference>
<keyword evidence="6" id="KW-1185">Reference proteome</keyword>
<evidence type="ECO:0000313" key="5">
    <source>
        <dbReference type="EMBL" id="KAH3871803.1"/>
    </source>
</evidence>
<dbReference type="InterPro" id="IPR011074">
    <property type="entry name" value="CRAL/TRIO_N_dom"/>
</dbReference>
<name>A0A9D4M8H0_DREPO</name>
<reference evidence="5" key="2">
    <citation type="submission" date="2020-11" db="EMBL/GenBank/DDBJ databases">
        <authorList>
            <person name="McCartney M.A."/>
            <person name="Auch B."/>
            <person name="Kono T."/>
            <person name="Mallez S."/>
            <person name="Becker A."/>
            <person name="Gohl D.M."/>
            <person name="Silverstein K.A.T."/>
            <person name="Koren S."/>
            <person name="Bechman K.B."/>
            <person name="Herman A."/>
            <person name="Abrahante J.E."/>
            <person name="Garbe J."/>
        </authorList>
    </citation>
    <scope>NUCLEOTIDE SEQUENCE</scope>
    <source>
        <strain evidence="5">Duluth1</strain>
        <tissue evidence="5">Whole animal</tissue>
    </source>
</reference>
<dbReference type="Proteomes" id="UP000828390">
    <property type="component" value="Unassembled WGS sequence"/>
</dbReference>
<dbReference type="SUPFAM" id="SSF52087">
    <property type="entry name" value="CRAL/TRIO domain"/>
    <property type="match status" value="1"/>
</dbReference>
<dbReference type="Pfam" id="PF04707">
    <property type="entry name" value="PRELI"/>
    <property type="match status" value="1"/>
</dbReference>
<evidence type="ECO:0000259" key="3">
    <source>
        <dbReference type="PROSITE" id="PS50866"/>
    </source>
</evidence>
<feature type="domain" description="CRAL-TRIO" evidence="2">
    <location>
        <begin position="340"/>
        <end position="516"/>
    </location>
</feature>
<dbReference type="PANTHER" id="PTHR23324:SF66">
    <property type="entry name" value="PROTEIN REAL-TIME"/>
    <property type="match status" value="1"/>
</dbReference>
<sequence>MVQKYQSPVRIYKYPFEIVMAAYQKRFPTCKMIPVFLGSDIIHEVKSEDGAIHDVERRCRLNIDAPYLLKKIAGVDHVVFIQKNCLDRRNRTLKIFAHNESFSSRIIINEICTYTVHKENSDWTCFEQEASLDIKSFFGFENTVEKIAMKQYTHNIKKGKEVIEYYINELISEGVTHIPRWTPAVPSCSATPDQPCLLESGVGTRSGSSQDSGVRTRSSSVCSTGSQHSQGSLVLGATAASITPQDSPTGEMTVASEDKLDADYIERFLGHLTPVQESQLVQLRQLLQKTHKGKIPKDAHILRFLRARDFNFEKAREMLVHSLAWRKLHNIDHLLHTYTPPEVLTKYYTGGWHFSDKDGRPLYVLRLGLMDVKGLMKAVGEENLLKHVLWVNEEGLRRASEATKQRGHPVSACTCIVDLEGLSMRHLWRPGIRALLRIIEIVEANYPETMGRLLIVRAPRVFPVLWTLVSPFIDENTSKKFMIYGGNDYQGPGGLVDFIDKKYIPDFLGGECYCDVPEGAMVPKSLYKEEFTDWSPDEPPLTVSNSPYTTTFVIKDYPNEVLMNVPQRGCVITWDFDILKGDVTFTVFRCKSVLNKETYEHPHHVGGQVVSTQYIDKSMQVGPDLSIVEPPHICRDGDSVQGSHVASTPGSYILQWKHFDSSKASFEFSLSTHKSKVMYYTELLPSEVFRGSMSSLQSSTSGFSSLSIGTSQSGQSMRKH</sequence>
<dbReference type="PANTHER" id="PTHR23324">
    <property type="entry name" value="SEC14 RELATED PROTEIN"/>
    <property type="match status" value="1"/>
</dbReference>
<proteinExistence type="predicted"/>
<dbReference type="Pfam" id="PF00650">
    <property type="entry name" value="CRAL_TRIO"/>
    <property type="match status" value="1"/>
</dbReference>